<dbReference type="InterPro" id="IPR037737">
    <property type="entry name" value="Srf1"/>
</dbReference>
<feature type="transmembrane region" description="Helical" evidence="2">
    <location>
        <begin position="387"/>
        <end position="406"/>
    </location>
</feature>
<feature type="compositionally biased region" description="Polar residues" evidence="1">
    <location>
        <begin position="235"/>
        <end position="250"/>
    </location>
</feature>
<name>A0A9W6YME3_AMBMO</name>
<reference evidence="3" key="1">
    <citation type="submission" date="2023-04" db="EMBL/GenBank/DDBJ databases">
        <title>Ambrosiozyma monospora NBRC 1965.</title>
        <authorList>
            <person name="Ichikawa N."/>
            <person name="Sato H."/>
            <person name="Tonouchi N."/>
        </authorList>
    </citation>
    <scope>NUCLEOTIDE SEQUENCE</scope>
    <source>
        <strain evidence="3">NBRC 1965</strain>
    </source>
</reference>
<feature type="region of interest" description="Disordered" evidence="1">
    <location>
        <begin position="185"/>
        <end position="262"/>
    </location>
</feature>
<keyword evidence="2" id="KW-1133">Transmembrane helix</keyword>
<organism evidence="3 4">
    <name type="scientific">Ambrosiozyma monospora</name>
    <name type="common">Yeast</name>
    <name type="synonym">Endomycopsis monosporus</name>
    <dbReference type="NCBI Taxonomy" id="43982"/>
    <lineage>
        <taxon>Eukaryota</taxon>
        <taxon>Fungi</taxon>
        <taxon>Dikarya</taxon>
        <taxon>Ascomycota</taxon>
        <taxon>Saccharomycotina</taxon>
        <taxon>Pichiomycetes</taxon>
        <taxon>Pichiales</taxon>
        <taxon>Pichiaceae</taxon>
        <taxon>Ambrosiozyma</taxon>
    </lineage>
</organism>
<feature type="transmembrane region" description="Helical" evidence="2">
    <location>
        <begin position="344"/>
        <end position="366"/>
    </location>
</feature>
<comment type="caution">
    <text evidence="3">The sequence shown here is derived from an EMBL/GenBank/DDBJ whole genome shotgun (WGS) entry which is preliminary data.</text>
</comment>
<evidence type="ECO:0000313" key="4">
    <source>
        <dbReference type="Proteomes" id="UP001165063"/>
    </source>
</evidence>
<evidence type="ECO:0000256" key="1">
    <source>
        <dbReference type="SAM" id="MobiDB-lite"/>
    </source>
</evidence>
<feature type="region of interest" description="Disordered" evidence="1">
    <location>
        <begin position="120"/>
        <end position="151"/>
    </location>
</feature>
<keyword evidence="2" id="KW-0472">Membrane</keyword>
<dbReference type="AlphaFoldDB" id="A0A9W6YME3"/>
<evidence type="ECO:0000313" key="3">
    <source>
        <dbReference type="EMBL" id="GMG20124.1"/>
    </source>
</evidence>
<keyword evidence="4" id="KW-1185">Reference proteome</keyword>
<dbReference type="Proteomes" id="UP001165063">
    <property type="component" value="Unassembled WGS sequence"/>
</dbReference>
<dbReference type="EMBL" id="BSXU01000287">
    <property type="protein sequence ID" value="GMG20124.1"/>
    <property type="molecule type" value="Genomic_DNA"/>
</dbReference>
<dbReference type="PANTHER" id="PTHR36819:SF1">
    <property type="entry name" value="REGULATOR OF PHOSPHOLIPASE D SRF1"/>
    <property type="match status" value="1"/>
</dbReference>
<dbReference type="GO" id="GO:0071944">
    <property type="term" value="C:cell periphery"/>
    <property type="evidence" value="ECO:0007669"/>
    <property type="project" value="TreeGrafter"/>
</dbReference>
<feature type="transmembrane region" description="Helical" evidence="2">
    <location>
        <begin position="478"/>
        <end position="500"/>
    </location>
</feature>
<gene>
    <name evidence="3" type="ORF">Amon01_000099200</name>
</gene>
<feature type="compositionally biased region" description="Polar residues" evidence="1">
    <location>
        <begin position="1"/>
        <end position="24"/>
    </location>
</feature>
<evidence type="ECO:0000256" key="2">
    <source>
        <dbReference type="SAM" id="Phobius"/>
    </source>
</evidence>
<dbReference type="PANTHER" id="PTHR36819">
    <property type="entry name" value="REGULATOR OF PHOSPHOLIPASE D SRF1"/>
    <property type="match status" value="1"/>
</dbReference>
<dbReference type="GO" id="GO:0000324">
    <property type="term" value="C:fungal-type vacuole"/>
    <property type="evidence" value="ECO:0007669"/>
    <property type="project" value="TreeGrafter"/>
</dbReference>
<feature type="compositionally biased region" description="Polar residues" evidence="1">
    <location>
        <begin position="138"/>
        <end position="150"/>
    </location>
</feature>
<proteinExistence type="predicted"/>
<dbReference type="OrthoDB" id="2589563at2759"/>
<keyword evidence="2" id="KW-0812">Transmembrane</keyword>
<sequence>MPSKVAISNQNPDTSLYSSNSGSTKHVRSKSLLRSKLSSSSSMNSSIEPSLFSVLNPTNMNDDNILASKSKVNNDLLDYFNTPYRLKATTFPPFMLDRMAKVYDQDDNDPQKRQLLQKQQQKLEQQQQQQRRRSQIQNITASSSRTNSANLDDRASVNDLFVNTFKHEDGVVDWNQFLHTIKGRAQNKRTNYPPSPESEEFEGEDPRSHRHSKTQKYDNIDVPKPTAAKRPLMPFNSTSATSAYQPNTAKTSDRLKDPNDPNHILDSYNLDTEWKGEMRLHNLFKYNNDSDGYLDDSDFFDDENEKASSNRHRPDDKRARARYWINKNKKDWKPRLRESLMSNAYIPLIFRLTTLILSCVALGLACRIVLLSNKLDSKNKISQQPSSIMAIVVQSAAIAYLLYISYDEFSGQPIGLRDPNAKIRLMLFDLFFIIFSSANLALAFNTLYDSRWVCRGARVDASSGLISSMCDRQRALSAFLFLALVAWCVTFTISVFRVVLVVSNNSRRQA</sequence>
<protein>
    <submittedName>
        <fullName evidence="3">Unnamed protein product</fullName>
    </submittedName>
</protein>
<feature type="compositionally biased region" description="Low complexity" evidence="1">
    <location>
        <begin position="34"/>
        <end position="48"/>
    </location>
</feature>
<accession>A0A9W6YME3</accession>
<feature type="compositionally biased region" description="Low complexity" evidence="1">
    <location>
        <begin position="120"/>
        <end position="129"/>
    </location>
</feature>
<feature type="region of interest" description="Disordered" evidence="1">
    <location>
        <begin position="1"/>
        <end position="48"/>
    </location>
</feature>
<feature type="transmembrane region" description="Helical" evidence="2">
    <location>
        <begin position="426"/>
        <end position="448"/>
    </location>
</feature>
<feature type="compositionally biased region" description="Basic and acidic residues" evidence="1">
    <location>
        <begin position="251"/>
        <end position="260"/>
    </location>
</feature>